<dbReference type="Proteomes" id="UP000008207">
    <property type="component" value="Chromosome"/>
</dbReference>
<dbReference type="InterPro" id="IPR004843">
    <property type="entry name" value="Calcineurin-like_PHP"/>
</dbReference>
<proteinExistence type="predicted"/>
<accession>B8IP37</accession>
<keyword evidence="1" id="KW-0479">Metal-binding</keyword>
<dbReference type="PANTHER" id="PTHR31302">
    <property type="entry name" value="TRANSMEMBRANE PROTEIN WITH METALLOPHOSPHOESTERASE DOMAIN-RELATED"/>
    <property type="match status" value="1"/>
</dbReference>
<dbReference type="PROSITE" id="PS51318">
    <property type="entry name" value="TAT"/>
    <property type="match status" value="1"/>
</dbReference>
<evidence type="ECO:0000313" key="5">
    <source>
        <dbReference type="EMBL" id="ACL60355.1"/>
    </source>
</evidence>
<dbReference type="GO" id="GO:0016020">
    <property type="term" value="C:membrane"/>
    <property type="evidence" value="ECO:0007669"/>
    <property type="project" value="GOC"/>
</dbReference>
<dbReference type="KEGG" id="mno:Mnod_5511"/>
<feature type="signal peptide" evidence="3">
    <location>
        <begin position="1"/>
        <end position="28"/>
    </location>
</feature>
<dbReference type="Gene3D" id="3.60.21.10">
    <property type="match status" value="1"/>
</dbReference>
<keyword evidence="2" id="KW-0378">Hydrolase</keyword>
<feature type="domain" description="Calcineurin-like phosphoesterase" evidence="4">
    <location>
        <begin position="55"/>
        <end position="239"/>
    </location>
</feature>
<evidence type="ECO:0000256" key="1">
    <source>
        <dbReference type="ARBA" id="ARBA00022723"/>
    </source>
</evidence>
<dbReference type="EMBL" id="CP001349">
    <property type="protein sequence ID" value="ACL60355.1"/>
    <property type="molecule type" value="Genomic_DNA"/>
</dbReference>
<dbReference type="GO" id="GO:0009245">
    <property type="term" value="P:lipid A biosynthetic process"/>
    <property type="evidence" value="ECO:0007669"/>
    <property type="project" value="TreeGrafter"/>
</dbReference>
<dbReference type="RefSeq" id="WP_015931961.1">
    <property type="nucleotide sequence ID" value="NC_011894.1"/>
</dbReference>
<evidence type="ECO:0000259" key="4">
    <source>
        <dbReference type="Pfam" id="PF00149"/>
    </source>
</evidence>
<dbReference type="InterPro" id="IPR051158">
    <property type="entry name" value="Metallophosphoesterase_sf"/>
</dbReference>
<name>B8IP37_METNO</name>
<dbReference type="GO" id="GO:0046872">
    <property type="term" value="F:metal ion binding"/>
    <property type="evidence" value="ECO:0007669"/>
    <property type="project" value="UniProtKB-KW"/>
</dbReference>
<dbReference type="AlphaFoldDB" id="B8IP37"/>
<reference evidence="5 6" key="1">
    <citation type="submission" date="2009-01" db="EMBL/GenBank/DDBJ databases">
        <title>Complete sequence of chromosome of Methylobacterium nodulans ORS 2060.</title>
        <authorList>
            <consortium name="US DOE Joint Genome Institute"/>
            <person name="Lucas S."/>
            <person name="Copeland A."/>
            <person name="Lapidus A."/>
            <person name="Glavina del Rio T."/>
            <person name="Dalin E."/>
            <person name="Tice H."/>
            <person name="Bruce D."/>
            <person name="Goodwin L."/>
            <person name="Pitluck S."/>
            <person name="Sims D."/>
            <person name="Brettin T."/>
            <person name="Detter J.C."/>
            <person name="Han C."/>
            <person name="Larimer F."/>
            <person name="Land M."/>
            <person name="Hauser L."/>
            <person name="Kyrpides N."/>
            <person name="Ivanova N."/>
            <person name="Marx C.J."/>
            <person name="Richardson P."/>
        </authorList>
    </citation>
    <scope>NUCLEOTIDE SEQUENCE [LARGE SCALE GENOMIC DNA]</scope>
    <source>
        <strain evidence="6">LMG 21967 / CNCM I-2342 / ORS 2060</strain>
    </source>
</reference>
<gene>
    <name evidence="5" type="ordered locus">Mnod_5511</name>
</gene>
<dbReference type="OrthoDB" id="9780884at2"/>
<dbReference type="HOGENOM" id="CLU_025443_3_1_5"/>
<protein>
    <submittedName>
        <fullName evidence="5">Metallophosphoesterase</fullName>
    </submittedName>
</protein>
<dbReference type="eggNOG" id="COG1408">
    <property type="taxonomic scope" value="Bacteria"/>
</dbReference>
<dbReference type="STRING" id="460265.Mnod_5511"/>
<dbReference type="InterPro" id="IPR006311">
    <property type="entry name" value="TAT_signal"/>
</dbReference>
<keyword evidence="3" id="KW-0732">Signal</keyword>
<evidence type="ECO:0000256" key="3">
    <source>
        <dbReference type="SAM" id="SignalP"/>
    </source>
</evidence>
<dbReference type="CDD" id="cd07385">
    <property type="entry name" value="MPP_YkuE_C"/>
    <property type="match status" value="1"/>
</dbReference>
<organism evidence="5 6">
    <name type="scientific">Methylobacterium nodulans (strain LMG 21967 / CNCM I-2342 / ORS 2060)</name>
    <dbReference type="NCBI Taxonomy" id="460265"/>
    <lineage>
        <taxon>Bacteria</taxon>
        <taxon>Pseudomonadati</taxon>
        <taxon>Pseudomonadota</taxon>
        <taxon>Alphaproteobacteria</taxon>
        <taxon>Hyphomicrobiales</taxon>
        <taxon>Methylobacteriaceae</taxon>
        <taxon>Methylobacterium</taxon>
    </lineage>
</organism>
<keyword evidence="6" id="KW-1185">Reference proteome</keyword>
<dbReference type="InterPro" id="IPR029052">
    <property type="entry name" value="Metallo-depent_PP-like"/>
</dbReference>
<evidence type="ECO:0000256" key="2">
    <source>
        <dbReference type="ARBA" id="ARBA00022801"/>
    </source>
</evidence>
<dbReference type="SUPFAM" id="SSF56300">
    <property type="entry name" value="Metallo-dependent phosphatases"/>
    <property type="match status" value="1"/>
</dbReference>
<dbReference type="Pfam" id="PF00149">
    <property type="entry name" value="Metallophos"/>
    <property type="match status" value="1"/>
</dbReference>
<sequence length="306" mass="32771">MLIMPSRRQVLAGAAGLAALGSSTGAYAFAVEPGWRLAVTAYAPRPTNWPDGLKLRIAALADFHIGEPWMSLARVEEIVAATNALDPDLILLLGDYPGTRPVAVRRVPLADFARRVAALRAPLGVHAILGNHDWWDDAAAQANRRGPVEARRVLEAQGIPVLENAALRLMQDGRPFWLAGLADQEPFLPQGTRRSLADLPATLARVTDDAPVILLAHEPDIFPKVPGRVALTLAGHTHGGQVRILGYSPVTPSRYGQRYVYGHVVENGRHLIVSGGLGLSRIPVRFGVPPEIVLIDLGGRPAGAHA</sequence>
<feature type="chain" id="PRO_5002872046" evidence="3">
    <location>
        <begin position="29"/>
        <end position="306"/>
    </location>
</feature>
<dbReference type="PANTHER" id="PTHR31302:SF31">
    <property type="entry name" value="PHOSPHODIESTERASE YAEI"/>
    <property type="match status" value="1"/>
</dbReference>
<evidence type="ECO:0000313" key="6">
    <source>
        <dbReference type="Proteomes" id="UP000008207"/>
    </source>
</evidence>
<dbReference type="GO" id="GO:0008758">
    <property type="term" value="F:UDP-2,3-diacylglucosamine hydrolase activity"/>
    <property type="evidence" value="ECO:0007669"/>
    <property type="project" value="TreeGrafter"/>
</dbReference>